<reference evidence="3" key="2">
    <citation type="journal article" date="2017" name="J. ISSAAS">
        <title>Ophiuroid Phylotranscriptomics Enables Discovery Of Novel Echinoderm Representatives Of Bilaterian Neuropeptide Families And Reconstruction Of Neuropeptide Precursor Evolution Over ~270 Million Years.</title>
        <authorList>
            <person name="Zandawala M."/>
            <person name="Yanez L.A."/>
            <person name="Moghul I."/>
            <person name="Delroisse J."/>
            <person name="Abylkassimova N."/>
            <person name="Hugall A."/>
            <person name="O'Hara T."/>
            <person name="Elphick M.R."/>
        </authorList>
    </citation>
    <scope>NUCLEOTIDE SEQUENCE</scope>
</reference>
<dbReference type="AlphaFoldDB" id="A0A0B5IVP7"/>
<proteinExistence type="evidence at transcript level"/>
<dbReference type="EMBL" id="KM979353">
    <property type="protein sequence ID" value="AJF96706.1"/>
    <property type="molecule type" value="mRNA"/>
</dbReference>
<organism evidence="2">
    <name type="scientific">Ophionotus victoriae</name>
    <dbReference type="NCBI Taxonomy" id="667017"/>
    <lineage>
        <taxon>Eukaryota</taxon>
        <taxon>Metazoa</taxon>
        <taxon>Echinodermata</taxon>
        <taxon>Eleutherozoa</taxon>
        <taxon>Asterozoa</taxon>
        <taxon>Ophiuroidea</taxon>
        <taxon>Myophiuroidea</taxon>
        <taxon>Metophiurida</taxon>
        <taxon>Ophintegrida</taxon>
        <taxon>Amphilepidida</taxon>
        <taxon>Ophiurina</taxon>
        <taxon>Chilophiurina</taxon>
        <taxon>Ophiuridae</taxon>
        <taxon>Ophiurinae</taxon>
        <taxon>Ophionotus</taxon>
    </lineage>
</organism>
<dbReference type="EMBL" id="MF155250">
    <property type="protein sequence ID" value="ASK86260.1"/>
    <property type="molecule type" value="mRNA"/>
</dbReference>
<keyword evidence="1" id="KW-0732">Signal</keyword>
<name>A0A0B5IVP7_9ECHI</name>
<accession>A0A0B5IVP7</accession>
<feature type="signal peptide" evidence="1">
    <location>
        <begin position="1"/>
        <end position="20"/>
    </location>
</feature>
<dbReference type="GO" id="GO:0007218">
    <property type="term" value="P:neuropeptide signaling pathway"/>
    <property type="evidence" value="ECO:0007669"/>
    <property type="project" value="UniProtKB-KW"/>
</dbReference>
<sequence>MRLQPLLVFCICALVPFAATGTIPRRRSGFEGANYNYDVLVKDTTQLEDENKEIDERRSGRRNPSLNSGLIFGKRFEEAAEDFLNDDESRQINLVSRGRSRLPFHSGLMQGKRNPLQDNLSVKRSRPQFHTGFMMGKRFTPEADDFDLEEFKRKAGQRLRFSDGMLFGK</sequence>
<evidence type="ECO:0000313" key="3">
    <source>
        <dbReference type="EMBL" id="ASK86260.1"/>
    </source>
</evidence>
<reference evidence="2" key="1">
    <citation type="journal article" date="2015" name="Front. Endocrinol.">
        <title>Reconstructing SALMFamide neuropeptide precursor evolution in the phylum Echinodermata: ophiuroid and crinoid sequence data provide new insights.</title>
        <authorList>
            <person name="Elphick M.R."/>
            <person name="Semmens D.C."/>
            <person name="Blowes L.M."/>
            <person name="Levine J."/>
            <person name="Lowe C.J."/>
            <person name="Arnone M.I."/>
            <person name="Clark M.S."/>
        </authorList>
    </citation>
    <scope>NUCLEOTIDE SEQUENCE</scope>
    <source>
        <tissue evidence="2">Arms</tissue>
    </source>
</reference>
<evidence type="ECO:0000256" key="1">
    <source>
        <dbReference type="SAM" id="SignalP"/>
    </source>
</evidence>
<feature type="chain" id="PRO_5002117210" evidence="1">
    <location>
        <begin position="21"/>
        <end position="169"/>
    </location>
</feature>
<evidence type="ECO:0000313" key="2">
    <source>
        <dbReference type="EMBL" id="AJF96706.1"/>
    </source>
</evidence>
<protein>
    <submittedName>
        <fullName evidence="2">L-type SALMFamide neuropeptide</fullName>
    </submittedName>
    <submittedName>
        <fullName evidence="3">SALMfamide L-type</fullName>
    </submittedName>
</protein>
<keyword evidence="2" id="KW-0527">Neuropeptide</keyword>